<evidence type="ECO:0000313" key="1">
    <source>
        <dbReference type="EMBL" id="KAJ8111728.1"/>
    </source>
</evidence>
<comment type="caution">
    <text evidence="1">The sequence shown here is derived from an EMBL/GenBank/DDBJ whole genome shotgun (WGS) entry which is preliminary data.</text>
</comment>
<protein>
    <submittedName>
        <fullName evidence="1">Uncharacterized protein</fullName>
    </submittedName>
</protein>
<dbReference type="Proteomes" id="UP001153331">
    <property type="component" value="Unassembled WGS sequence"/>
</dbReference>
<reference evidence="1" key="1">
    <citation type="submission" date="2022-11" db="EMBL/GenBank/DDBJ databases">
        <title>Genome Sequence of Boeremia exigua.</title>
        <authorList>
            <person name="Buettner E."/>
        </authorList>
    </citation>
    <scope>NUCLEOTIDE SEQUENCE</scope>
    <source>
        <strain evidence="1">CU02</strain>
    </source>
</reference>
<dbReference type="EMBL" id="JAPHNI010000380">
    <property type="protein sequence ID" value="KAJ8111728.1"/>
    <property type="molecule type" value="Genomic_DNA"/>
</dbReference>
<evidence type="ECO:0000313" key="2">
    <source>
        <dbReference type="Proteomes" id="UP001153331"/>
    </source>
</evidence>
<name>A0ACC2I9A0_9PLEO</name>
<accession>A0ACC2I9A0</accession>
<organism evidence="1 2">
    <name type="scientific">Boeremia exigua</name>
    <dbReference type="NCBI Taxonomy" id="749465"/>
    <lineage>
        <taxon>Eukaryota</taxon>
        <taxon>Fungi</taxon>
        <taxon>Dikarya</taxon>
        <taxon>Ascomycota</taxon>
        <taxon>Pezizomycotina</taxon>
        <taxon>Dothideomycetes</taxon>
        <taxon>Pleosporomycetidae</taxon>
        <taxon>Pleosporales</taxon>
        <taxon>Pleosporineae</taxon>
        <taxon>Didymellaceae</taxon>
        <taxon>Boeremia</taxon>
    </lineage>
</organism>
<gene>
    <name evidence="1" type="ORF">OPT61_g5745</name>
</gene>
<sequence length="172" mass="18752">MSTVPNLNVENNEQTRLLGSNTNATTPWTKEQNPWKRIPARAVLIIKRNVVATVQIFWSEIVLFIVKNVAATVQFLWSGIVAMLQAIGNGIRFISEVPNIGFHAFFFLVLCATTIPLIILASRGILSSVGSWKKTGGERADGSAYNKKATIRMGTDGACLAPHDQSKAILDA</sequence>
<proteinExistence type="predicted"/>
<keyword evidence="2" id="KW-1185">Reference proteome</keyword>